<dbReference type="Proteomes" id="UP000182829">
    <property type="component" value="Unassembled WGS sequence"/>
</dbReference>
<accession>A0A1I3QWL0</accession>
<name>A0A1I3QWL0_9EURY</name>
<evidence type="ECO:0000313" key="2">
    <source>
        <dbReference type="Proteomes" id="UP000182829"/>
    </source>
</evidence>
<gene>
    <name evidence="1" type="ORF">SAMN05443661_12533</name>
</gene>
<dbReference type="EMBL" id="FORO01000025">
    <property type="protein sequence ID" value="SFJ37859.1"/>
    <property type="molecule type" value="Genomic_DNA"/>
</dbReference>
<proteinExistence type="predicted"/>
<evidence type="ECO:0008006" key="3">
    <source>
        <dbReference type="Google" id="ProtNLM"/>
    </source>
</evidence>
<organism evidence="1 2">
    <name type="scientific">Natronobacterium gregoryi</name>
    <dbReference type="NCBI Taxonomy" id="44930"/>
    <lineage>
        <taxon>Archaea</taxon>
        <taxon>Methanobacteriati</taxon>
        <taxon>Methanobacteriota</taxon>
        <taxon>Stenosarchaea group</taxon>
        <taxon>Halobacteria</taxon>
        <taxon>Halobacteriales</taxon>
        <taxon>Natrialbaceae</taxon>
        <taxon>Natronobacterium</taxon>
    </lineage>
</organism>
<protein>
    <recommendedName>
        <fullName evidence="3">CopG family transcriptional regulator</fullName>
    </recommendedName>
</protein>
<dbReference type="Pfam" id="PF24434">
    <property type="entry name" value="DUF7557"/>
    <property type="match status" value="1"/>
</dbReference>
<dbReference type="AlphaFoldDB" id="A0A1I3QWL0"/>
<dbReference type="InterPro" id="IPR055979">
    <property type="entry name" value="DUF7557"/>
</dbReference>
<reference evidence="1 2" key="1">
    <citation type="submission" date="2016-10" db="EMBL/GenBank/DDBJ databases">
        <authorList>
            <person name="de Groot N.N."/>
        </authorList>
    </citation>
    <scope>NUCLEOTIDE SEQUENCE [LARGE SCALE GENOMIC DNA]</scope>
    <source>
        <strain evidence="1 2">SP2</strain>
    </source>
</reference>
<sequence length="62" mass="6980">MMAGADSAVEVLRMTHTLEIGDDLKERIESHRDEGQSPEEFVAELVAMYETEGTFLQEGYSE</sequence>
<evidence type="ECO:0000313" key="1">
    <source>
        <dbReference type="EMBL" id="SFJ37859.1"/>
    </source>
</evidence>